<feature type="compositionally biased region" description="Pro residues" evidence="2">
    <location>
        <begin position="356"/>
        <end position="367"/>
    </location>
</feature>
<feature type="compositionally biased region" description="Low complexity" evidence="2">
    <location>
        <begin position="803"/>
        <end position="821"/>
    </location>
</feature>
<feature type="compositionally biased region" description="Low complexity" evidence="2">
    <location>
        <begin position="135"/>
        <end position="144"/>
    </location>
</feature>
<gene>
    <name evidence="4" type="ORF">NESM_000638600</name>
</gene>
<feature type="region of interest" description="Disordered" evidence="2">
    <location>
        <begin position="156"/>
        <end position="208"/>
    </location>
</feature>
<keyword evidence="1" id="KW-0862">Zinc</keyword>
<dbReference type="PANTHER" id="PTHR37562:SF5">
    <property type="entry name" value="C3H1-TYPE DOMAIN-CONTAINING PROTEIN"/>
    <property type="match status" value="1"/>
</dbReference>
<evidence type="ECO:0000256" key="1">
    <source>
        <dbReference type="PROSITE-ProRule" id="PRU00723"/>
    </source>
</evidence>
<feature type="domain" description="C3H1-type" evidence="3">
    <location>
        <begin position="550"/>
        <end position="573"/>
    </location>
</feature>
<dbReference type="GO" id="GO:0008270">
    <property type="term" value="F:zinc ion binding"/>
    <property type="evidence" value="ECO:0007669"/>
    <property type="project" value="UniProtKB-KW"/>
</dbReference>
<feature type="zinc finger region" description="C3H1-type" evidence="1">
    <location>
        <begin position="550"/>
        <end position="573"/>
    </location>
</feature>
<feature type="compositionally biased region" description="Acidic residues" evidence="2">
    <location>
        <begin position="286"/>
        <end position="295"/>
    </location>
</feature>
<dbReference type="InterPro" id="IPR000571">
    <property type="entry name" value="Znf_CCCH"/>
</dbReference>
<accession>A0AAW0ETW3</accession>
<proteinExistence type="predicted"/>
<feature type="compositionally biased region" description="Gly residues" evidence="2">
    <location>
        <begin position="264"/>
        <end position="273"/>
    </location>
</feature>
<keyword evidence="5" id="KW-1185">Reference proteome</keyword>
<feature type="region of interest" description="Disordered" evidence="2">
    <location>
        <begin position="803"/>
        <end position="824"/>
    </location>
</feature>
<evidence type="ECO:0000259" key="3">
    <source>
        <dbReference type="PROSITE" id="PS50103"/>
    </source>
</evidence>
<evidence type="ECO:0000313" key="5">
    <source>
        <dbReference type="Proteomes" id="UP001430356"/>
    </source>
</evidence>
<feature type="region of interest" description="Disordered" evidence="2">
    <location>
        <begin position="107"/>
        <end position="144"/>
    </location>
</feature>
<feature type="compositionally biased region" description="Polar residues" evidence="2">
    <location>
        <begin position="161"/>
        <end position="182"/>
    </location>
</feature>
<protein>
    <recommendedName>
        <fullName evidence="3">C3H1-type domain-containing protein</fullName>
    </recommendedName>
</protein>
<feature type="region of interest" description="Disordered" evidence="2">
    <location>
        <begin position="225"/>
        <end position="295"/>
    </location>
</feature>
<keyword evidence="1" id="KW-0863">Zinc-finger</keyword>
<feature type="compositionally biased region" description="Low complexity" evidence="2">
    <location>
        <begin position="197"/>
        <end position="208"/>
    </location>
</feature>
<evidence type="ECO:0000313" key="4">
    <source>
        <dbReference type="EMBL" id="KAK7196957.1"/>
    </source>
</evidence>
<dbReference type="Proteomes" id="UP001430356">
    <property type="component" value="Unassembled WGS sequence"/>
</dbReference>
<keyword evidence="1" id="KW-0479">Metal-binding</keyword>
<sequence length="844" mass="84328">MPQSGTPLSLKSHFCSTGAVAGITTSGFAVSPTACGHGGSAAAAAATPAKPTERVPVTPHGSSINFLVNAASSYQTHFGDPVTGAVAISALPARSPPLSPEQQVITFSNRSSSSGGGGGSATYAPPRTSSSTVFAGSPASAPGSALVGATATTATGFPVSGSPQTPNSTPLMRFSSPSQRSGVPTDDLDVPLHDLCTTSSSSSSASSSTASLSAVLVSSRPVSVAHTNMPPQRGADGDSIDASSVNPLLSDAELNKRGSSSSNSGGGGGGSRVGGVASAAAPRETADDDDGDDEEDLFGAVQTFTAASLVGGSDAIVGAHARCTSPASPEALRFNSSAAAAPLLKSPDGSTSLLCQPPPPPPPPPPRQRTRAGASGNHAPYHATVTTHNTTVTTNTNTNTNTSAGGVGAVDGGSTGGDGGGASVGVYNFDFRTLLSIPAAHVLHRPHPSLGVSRLVLCRNFSVDHPGSCPKGALCKFVHADVRDATHATIHVNYAWRSLSHCTYARLPPGDVLTVLAPNERPPTEVIPSERILLTRGSAGWREHVGGLSHCAHYYFNRMCNRGERCNFIHAVHVDPNVQGDFKRAPAPTAVAPLARRSAPSTAAAAAASAAAAGGRHTNHDLVAADDGRRTSSFSKRRQGCATRAPLSAQQQPPPPPPPPPSPPPPMRGSTSNPDGAAAAGGGGVTYLFSSNGIVYAPVLHPAPPLMPAAMGMVQSPVSGMPYAMRAAATCGGGGVGGGVGGGGEPTGYGYIANTLPPPPPPPIPSQWSASNGVYFLLPSAPGSGVGGGGGGGGGGCFATTMSGSPVSPMGRSSSSGSNGPVDWSFYGELETRSWMPSSPSPRM</sequence>
<feature type="compositionally biased region" description="Pro residues" evidence="2">
    <location>
        <begin position="652"/>
        <end position="667"/>
    </location>
</feature>
<name>A0AAW0ETW3_9TRYP</name>
<reference evidence="4 5" key="1">
    <citation type="journal article" date="2021" name="MBio">
        <title>A New Model Trypanosomatid, Novymonas esmeraldas: Genomic Perception of Its 'Candidatus Pandoraea novymonadis' Endosymbiont.</title>
        <authorList>
            <person name="Zakharova A."/>
            <person name="Saura A."/>
            <person name="Butenko A."/>
            <person name="Podesvova L."/>
            <person name="Warmusova S."/>
            <person name="Kostygov A.Y."/>
            <person name="Nenarokova A."/>
            <person name="Lukes J."/>
            <person name="Opperdoes F.R."/>
            <person name="Yurchenko V."/>
        </authorList>
    </citation>
    <scope>NUCLEOTIDE SEQUENCE [LARGE SCALE GENOMIC DNA]</scope>
    <source>
        <strain evidence="4 5">E262AT.01</strain>
    </source>
</reference>
<feature type="domain" description="C3H1-type" evidence="3">
    <location>
        <begin position="453"/>
        <end position="482"/>
    </location>
</feature>
<feature type="region of interest" description="Disordered" evidence="2">
    <location>
        <begin position="610"/>
        <end position="679"/>
    </location>
</feature>
<organism evidence="4 5">
    <name type="scientific">Novymonas esmeraldas</name>
    <dbReference type="NCBI Taxonomy" id="1808958"/>
    <lineage>
        <taxon>Eukaryota</taxon>
        <taxon>Discoba</taxon>
        <taxon>Euglenozoa</taxon>
        <taxon>Kinetoplastea</taxon>
        <taxon>Metakinetoplastina</taxon>
        <taxon>Trypanosomatida</taxon>
        <taxon>Trypanosomatidae</taxon>
        <taxon>Novymonas</taxon>
    </lineage>
</organism>
<comment type="caution">
    <text evidence="4">The sequence shown here is derived from an EMBL/GenBank/DDBJ whole genome shotgun (WGS) entry which is preliminary data.</text>
</comment>
<dbReference type="PROSITE" id="PS50103">
    <property type="entry name" value="ZF_C3H1"/>
    <property type="match status" value="2"/>
</dbReference>
<evidence type="ECO:0000256" key="2">
    <source>
        <dbReference type="SAM" id="MobiDB-lite"/>
    </source>
</evidence>
<dbReference type="AlphaFoldDB" id="A0AAW0ETW3"/>
<dbReference type="EMBL" id="JAECZO010000091">
    <property type="protein sequence ID" value="KAK7196957.1"/>
    <property type="molecule type" value="Genomic_DNA"/>
</dbReference>
<feature type="zinc finger region" description="C3H1-type" evidence="1">
    <location>
        <begin position="453"/>
        <end position="482"/>
    </location>
</feature>
<feature type="compositionally biased region" description="Low complexity" evidence="2">
    <location>
        <begin position="384"/>
        <end position="404"/>
    </location>
</feature>
<feature type="region of interest" description="Disordered" evidence="2">
    <location>
        <begin position="342"/>
        <end position="407"/>
    </location>
</feature>
<dbReference type="PANTHER" id="PTHR37562">
    <property type="entry name" value="C3H1-TYPE DOMAIN-CONTAINING PROTEIN-RELATED"/>
    <property type="match status" value="1"/>
</dbReference>